<dbReference type="Gramene" id="Mp4g17310.1">
    <property type="protein sequence ID" value="Mp4g17310.1.cds"/>
    <property type="gene ID" value="Mp4g17310"/>
</dbReference>
<gene>
    <name evidence="1" type="ORF">MARPO_0041s0013</name>
</gene>
<reference evidence="2" key="1">
    <citation type="journal article" date="2017" name="Cell">
        <title>Insights into land plant evolution garnered from the Marchantia polymorpha genome.</title>
        <authorList>
            <person name="Bowman J.L."/>
            <person name="Kohchi T."/>
            <person name="Yamato K.T."/>
            <person name="Jenkins J."/>
            <person name="Shu S."/>
            <person name="Ishizaki K."/>
            <person name="Yamaoka S."/>
            <person name="Nishihama R."/>
            <person name="Nakamura Y."/>
            <person name="Berger F."/>
            <person name="Adam C."/>
            <person name="Aki S.S."/>
            <person name="Althoff F."/>
            <person name="Araki T."/>
            <person name="Arteaga-Vazquez M.A."/>
            <person name="Balasubrmanian S."/>
            <person name="Barry K."/>
            <person name="Bauer D."/>
            <person name="Boehm C.R."/>
            <person name="Briginshaw L."/>
            <person name="Caballero-Perez J."/>
            <person name="Catarino B."/>
            <person name="Chen F."/>
            <person name="Chiyoda S."/>
            <person name="Chovatia M."/>
            <person name="Davies K.M."/>
            <person name="Delmans M."/>
            <person name="Demura T."/>
            <person name="Dierschke T."/>
            <person name="Dolan L."/>
            <person name="Dorantes-Acosta A.E."/>
            <person name="Eklund D.M."/>
            <person name="Florent S.N."/>
            <person name="Flores-Sandoval E."/>
            <person name="Fujiyama A."/>
            <person name="Fukuzawa H."/>
            <person name="Galik B."/>
            <person name="Grimanelli D."/>
            <person name="Grimwood J."/>
            <person name="Grossniklaus U."/>
            <person name="Hamada T."/>
            <person name="Haseloff J."/>
            <person name="Hetherington A.J."/>
            <person name="Higo A."/>
            <person name="Hirakawa Y."/>
            <person name="Hundley H.N."/>
            <person name="Ikeda Y."/>
            <person name="Inoue K."/>
            <person name="Inoue S.I."/>
            <person name="Ishida S."/>
            <person name="Jia Q."/>
            <person name="Kakita M."/>
            <person name="Kanazawa T."/>
            <person name="Kawai Y."/>
            <person name="Kawashima T."/>
            <person name="Kennedy M."/>
            <person name="Kinose K."/>
            <person name="Kinoshita T."/>
            <person name="Kohara Y."/>
            <person name="Koide E."/>
            <person name="Komatsu K."/>
            <person name="Kopischke S."/>
            <person name="Kubo M."/>
            <person name="Kyozuka J."/>
            <person name="Lagercrantz U."/>
            <person name="Lin S.S."/>
            <person name="Lindquist E."/>
            <person name="Lipzen A.M."/>
            <person name="Lu C.W."/>
            <person name="De Luna E."/>
            <person name="Martienssen R.A."/>
            <person name="Minamino N."/>
            <person name="Mizutani M."/>
            <person name="Mizutani M."/>
            <person name="Mochizuki N."/>
            <person name="Monte I."/>
            <person name="Mosher R."/>
            <person name="Nagasaki H."/>
            <person name="Nakagami H."/>
            <person name="Naramoto S."/>
            <person name="Nishitani K."/>
            <person name="Ohtani M."/>
            <person name="Okamoto T."/>
            <person name="Okumura M."/>
            <person name="Phillips J."/>
            <person name="Pollak B."/>
            <person name="Reinders A."/>
            <person name="Rovekamp M."/>
            <person name="Sano R."/>
            <person name="Sawa S."/>
            <person name="Schmid M.W."/>
            <person name="Shirakawa M."/>
            <person name="Solano R."/>
            <person name="Spunde A."/>
            <person name="Suetsugu N."/>
            <person name="Sugano S."/>
            <person name="Sugiyama A."/>
            <person name="Sun R."/>
            <person name="Suzuki Y."/>
            <person name="Takenaka M."/>
            <person name="Takezawa D."/>
            <person name="Tomogane H."/>
            <person name="Tsuzuki M."/>
            <person name="Ueda T."/>
            <person name="Umeda M."/>
            <person name="Ward J.M."/>
            <person name="Watanabe Y."/>
            <person name="Yazaki K."/>
            <person name="Yokoyama R."/>
            <person name="Yoshitake Y."/>
            <person name="Yotsui I."/>
            <person name="Zachgo S."/>
            <person name="Schmutz J."/>
        </authorList>
    </citation>
    <scope>NUCLEOTIDE SEQUENCE [LARGE SCALE GENOMIC DNA]</scope>
    <source>
        <strain evidence="2">Tak-1</strain>
    </source>
</reference>
<sequence>MLDEWDGSVTLPQWARINPAESGLRGRMVNRGGEGEAGTGAASRGAKQLFLSLFGRGSRRRGRRRRRLLLPRALAVCTRGEGEAEERKQQEEEEEEEARDALGRWRWLARSLIRLEVSTFIGGLVVVARWVGEAG</sequence>
<protein>
    <submittedName>
        <fullName evidence="1">Uncharacterized protein</fullName>
    </submittedName>
</protein>
<accession>A0A2R6X206</accession>
<organism evidence="1 2">
    <name type="scientific">Marchantia polymorpha</name>
    <name type="common">Common liverwort</name>
    <name type="synonym">Marchantia aquatica</name>
    <dbReference type="NCBI Taxonomy" id="3197"/>
    <lineage>
        <taxon>Eukaryota</taxon>
        <taxon>Viridiplantae</taxon>
        <taxon>Streptophyta</taxon>
        <taxon>Embryophyta</taxon>
        <taxon>Marchantiophyta</taxon>
        <taxon>Marchantiopsida</taxon>
        <taxon>Marchantiidae</taxon>
        <taxon>Marchantiales</taxon>
        <taxon>Marchantiaceae</taxon>
        <taxon>Marchantia</taxon>
    </lineage>
</organism>
<dbReference type="AlphaFoldDB" id="A0A2R6X206"/>
<evidence type="ECO:0000313" key="2">
    <source>
        <dbReference type="Proteomes" id="UP000244005"/>
    </source>
</evidence>
<proteinExistence type="predicted"/>
<evidence type="ECO:0000313" key="1">
    <source>
        <dbReference type="EMBL" id="PTQ40111.1"/>
    </source>
</evidence>
<dbReference type="EMBL" id="KZ772713">
    <property type="protein sequence ID" value="PTQ40111.1"/>
    <property type="molecule type" value="Genomic_DNA"/>
</dbReference>
<dbReference type="Proteomes" id="UP000244005">
    <property type="component" value="Unassembled WGS sequence"/>
</dbReference>
<name>A0A2R6X206_MARPO</name>
<keyword evidence="2" id="KW-1185">Reference proteome</keyword>